<dbReference type="EMBL" id="VBQZ03000109">
    <property type="protein sequence ID" value="MXQ94389.1"/>
    <property type="molecule type" value="Genomic_DNA"/>
</dbReference>
<feature type="region of interest" description="Disordered" evidence="1">
    <location>
        <begin position="43"/>
        <end position="67"/>
    </location>
</feature>
<comment type="caution">
    <text evidence="2">The sequence shown here is derived from an EMBL/GenBank/DDBJ whole genome shotgun (WGS) entry which is preliminary data.</text>
</comment>
<evidence type="ECO:0000313" key="3">
    <source>
        <dbReference type="Proteomes" id="UP000322234"/>
    </source>
</evidence>
<dbReference type="AlphaFoldDB" id="A0A6B0RW82"/>
<feature type="region of interest" description="Disordered" evidence="1">
    <location>
        <begin position="156"/>
        <end position="178"/>
    </location>
</feature>
<protein>
    <submittedName>
        <fullName evidence="2">Uncharacterized protein</fullName>
    </submittedName>
</protein>
<accession>A0A6B0RW82</accession>
<sequence length="239" mass="25765">MPSAKFSVVTVTAGMFIPSGLELQWKQESSPWGGLGAMSRVLKPPYGDETPESKAQTPGPHLSWEKAGTPTALERTPARLPSRGLPAPPTSLWGSLGPSVLKLFACFVRLLPPGSPTSRPLLRLSLLEGYLGISIPQALVDTQAFWGKLSDCFQSNQKGPSPHMPVKAKPQDAEKPGDRKPILCEDHTHILPPPVFSRLQVQSCPSRLSPLNHPSTVAPRPETTPPAEKCISDEGFCRA</sequence>
<organism evidence="2 3">
    <name type="scientific">Bos mutus</name>
    <name type="common">wild yak</name>
    <dbReference type="NCBI Taxonomy" id="72004"/>
    <lineage>
        <taxon>Eukaryota</taxon>
        <taxon>Metazoa</taxon>
        <taxon>Chordata</taxon>
        <taxon>Craniata</taxon>
        <taxon>Vertebrata</taxon>
        <taxon>Euteleostomi</taxon>
        <taxon>Mammalia</taxon>
        <taxon>Eutheria</taxon>
        <taxon>Laurasiatheria</taxon>
        <taxon>Artiodactyla</taxon>
        <taxon>Ruminantia</taxon>
        <taxon>Pecora</taxon>
        <taxon>Bovidae</taxon>
        <taxon>Bovinae</taxon>
        <taxon>Bos</taxon>
    </lineage>
</organism>
<evidence type="ECO:0000256" key="1">
    <source>
        <dbReference type="SAM" id="MobiDB-lite"/>
    </source>
</evidence>
<feature type="compositionally biased region" description="Basic and acidic residues" evidence="1">
    <location>
        <begin position="169"/>
        <end position="178"/>
    </location>
</feature>
<reference evidence="2" key="1">
    <citation type="submission" date="2019-10" db="EMBL/GenBank/DDBJ databases">
        <title>The sequence and de novo assembly of the wild yak genome.</title>
        <authorList>
            <person name="Liu Y."/>
        </authorList>
    </citation>
    <scope>NUCLEOTIDE SEQUENCE [LARGE SCALE GENOMIC DNA]</scope>
    <source>
        <strain evidence="2">WY2019</strain>
    </source>
</reference>
<gene>
    <name evidence="2" type="ORF">E5288_WYG001205</name>
</gene>
<dbReference type="Proteomes" id="UP000322234">
    <property type="component" value="Unassembled WGS sequence"/>
</dbReference>
<keyword evidence="3" id="KW-1185">Reference proteome</keyword>
<proteinExistence type="predicted"/>
<evidence type="ECO:0000313" key="2">
    <source>
        <dbReference type="EMBL" id="MXQ94389.1"/>
    </source>
</evidence>
<feature type="region of interest" description="Disordered" evidence="1">
    <location>
        <begin position="210"/>
        <end position="234"/>
    </location>
</feature>
<name>A0A6B0RW82_9CETA</name>